<feature type="transmembrane region" description="Helical" evidence="10">
    <location>
        <begin position="12"/>
        <end position="30"/>
    </location>
</feature>
<dbReference type="GO" id="GO:0004168">
    <property type="term" value="F:dolichol kinase activity"/>
    <property type="evidence" value="ECO:0007669"/>
    <property type="project" value="UniProtKB-EC"/>
</dbReference>
<keyword evidence="9 10" id="KW-0472">Membrane</keyword>
<dbReference type="EC" id="2.7.1.108" evidence="3"/>
<evidence type="ECO:0000256" key="7">
    <source>
        <dbReference type="ARBA" id="ARBA00022824"/>
    </source>
</evidence>
<comment type="subcellular location">
    <subcellularLocation>
        <location evidence="1">Endoplasmic reticulum membrane</location>
        <topology evidence="1">Multi-pass membrane protein</topology>
    </subcellularLocation>
</comment>
<dbReference type="WBParaSite" id="PSAMB.scaffold246size61639.g4144.t1">
    <property type="protein sequence ID" value="PSAMB.scaffold246size61639.g4144.t1"/>
    <property type="gene ID" value="PSAMB.scaffold246size61639.g4144"/>
</dbReference>
<evidence type="ECO:0000256" key="5">
    <source>
        <dbReference type="ARBA" id="ARBA00022692"/>
    </source>
</evidence>
<evidence type="ECO:0000256" key="8">
    <source>
        <dbReference type="ARBA" id="ARBA00022989"/>
    </source>
</evidence>
<feature type="transmembrane region" description="Helical" evidence="10">
    <location>
        <begin position="117"/>
        <end position="133"/>
    </location>
</feature>
<dbReference type="PANTHER" id="PTHR13205">
    <property type="entry name" value="TRANSMEMBRANE PROTEIN 15-RELATED"/>
    <property type="match status" value="1"/>
</dbReference>
<feature type="transmembrane region" description="Helical" evidence="10">
    <location>
        <begin position="210"/>
        <end position="229"/>
    </location>
</feature>
<keyword evidence="8 10" id="KW-1133">Transmembrane helix</keyword>
<reference evidence="12" key="1">
    <citation type="submission" date="2022-11" db="UniProtKB">
        <authorList>
            <consortium name="WormBaseParasite"/>
        </authorList>
    </citation>
    <scope>IDENTIFICATION</scope>
</reference>
<feature type="transmembrane region" description="Helical" evidence="10">
    <location>
        <begin position="183"/>
        <end position="204"/>
    </location>
</feature>
<name>A0A914VTJ5_9BILA</name>
<organism evidence="11 12">
    <name type="scientific">Plectus sambesii</name>
    <dbReference type="NCBI Taxonomy" id="2011161"/>
    <lineage>
        <taxon>Eukaryota</taxon>
        <taxon>Metazoa</taxon>
        <taxon>Ecdysozoa</taxon>
        <taxon>Nematoda</taxon>
        <taxon>Chromadorea</taxon>
        <taxon>Plectida</taxon>
        <taxon>Plectina</taxon>
        <taxon>Plectoidea</taxon>
        <taxon>Plectidae</taxon>
        <taxon>Plectus</taxon>
    </lineage>
</organism>
<dbReference type="Proteomes" id="UP000887566">
    <property type="component" value="Unplaced"/>
</dbReference>
<keyword evidence="7" id="KW-0256">Endoplasmic reticulum</keyword>
<feature type="transmembrane region" description="Helical" evidence="10">
    <location>
        <begin position="86"/>
        <end position="105"/>
    </location>
</feature>
<comment type="similarity">
    <text evidence="2">Belongs to the polyprenol kinase family.</text>
</comment>
<evidence type="ECO:0000256" key="3">
    <source>
        <dbReference type="ARBA" id="ARBA00012132"/>
    </source>
</evidence>
<evidence type="ECO:0000256" key="6">
    <source>
        <dbReference type="ARBA" id="ARBA00022777"/>
    </source>
</evidence>
<dbReference type="GO" id="GO:0005789">
    <property type="term" value="C:endoplasmic reticulum membrane"/>
    <property type="evidence" value="ECO:0007669"/>
    <property type="project" value="UniProtKB-SubCell"/>
</dbReference>
<sequence>MDVQFDPISSSVISAASIGTTWIVLSSVWNKRSLRPHSSAAFYANFLFAATVAYIWVAHRLSIPYVNVIPFLFDYVITGGKARHCLLLFWLICLSASVIFMIAAANQTQEITTVHRKFFHLTVSLIAVAGLQYDPQLTTLAVVLVACAFACIECIRSLQVQPFAGWLDGACIVFLDEQDSHSLILTPFYLLVGVFSPLFLSPAATASQVTLKHFAGVATVGVGDSMAAICGRRFGRTKWPGSRKSVEGSLALVVSQSIALLLAIHLLKKYELLTFGYFCYILLGAFVCAIVEGVCRSADNIILPFVGYWFLR</sequence>
<feature type="transmembrane region" description="Helical" evidence="10">
    <location>
        <begin position="139"/>
        <end position="158"/>
    </location>
</feature>
<proteinExistence type="inferred from homology"/>
<evidence type="ECO:0000256" key="10">
    <source>
        <dbReference type="SAM" id="Phobius"/>
    </source>
</evidence>
<evidence type="ECO:0000313" key="12">
    <source>
        <dbReference type="WBParaSite" id="PSAMB.scaffold246size61639.g4144.t1"/>
    </source>
</evidence>
<evidence type="ECO:0000313" key="11">
    <source>
        <dbReference type="Proteomes" id="UP000887566"/>
    </source>
</evidence>
<keyword evidence="5 10" id="KW-0812">Transmembrane</keyword>
<evidence type="ECO:0000256" key="2">
    <source>
        <dbReference type="ARBA" id="ARBA00010794"/>
    </source>
</evidence>
<dbReference type="AlphaFoldDB" id="A0A914VTJ5"/>
<evidence type="ECO:0000256" key="9">
    <source>
        <dbReference type="ARBA" id="ARBA00023136"/>
    </source>
</evidence>
<evidence type="ECO:0000256" key="4">
    <source>
        <dbReference type="ARBA" id="ARBA00022679"/>
    </source>
</evidence>
<feature type="transmembrane region" description="Helical" evidence="10">
    <location>
        <begin position="273"/>
        <end position="295"/>
    </location>
</feature>
<keyword evidence="4" id="KW-0808">Transferase</keyword>
<evidence type="ECO:0000256" key="1">
    <source>
        <dbReference type="ARBA" id="ARBA00004477"/>
    </source>
</evidence>
<keyword evidence="11" id="KW-1185">Reference proteome</keyword>
<protein>
    <recommendedName>
        <fullName evidence="3">dolichol kinase</fullName>
        <ecNumber evidence="3">2.7.1.108</ecNumber>
    </recommendedName>
</protein>
<accession>A0A914VTJ5</accession>
<feature type="transmembrane region" description="Helical" evidence="10">
    <location>
        <begin position="42"/>
        <end position="66"/>
    </location>
</feature>
<keyword evidence="6" id="KW-0418">Kinase</keyword>
<dbReference type="PANTHER" id="PTHR13205:SF15">
    <property type="entry name" value="DOLICHOL KINASE"/>
    <property type="match status" value="1"/>
</dbReference>
<feature type="transmembrane region" description="Helical" evidence="10">
    <location>
        <begin position="250"/>
        <end position="267"/>
    </location>
</feature>
<dbReference type="InterPro" id="IPR032974">
    <property type="entry name" value="Polypren_kinase"/>
</dbReference>
<dbReference type="GO" id="GO:0043048">
    <property type="term" value="P:dolichyl monophosphate biosynthetic process"/>
    <property type="evidence" value="ECO:0007669"/>
    <property type="project" value="TreeGrafter"/>
</dbReference>